<dbReference type="CDD" id="cd00067">
    <property type="entry name" value="GAL4"/>
    <property type="match status" value="1"/>
</dbReference>
<dbReference type="InterPro" id="IPR001138">
    <property type="entry name" value="Zn2Cys6_DnaBD"/>
</dbReference>
<evidence type="ECO:0000313" key="4">
    <source>
        <dbReference type="Proteomes" id="UP000799750"/>
    </source>
</evidence>
<evidence type="ECO:0000256" key="1">
    <source>
        <dbReference type="ARBA" id="ARBA00023242"/>
    </source>
</evidence>
<dbReference type="InterPro" id="IPR052400">
    <property type="entry name" value="Zn2-C6_fungal_TF"/>
</dbReference>
<organism evidence="3 4">
    <name type="scientific">Lophium mytilinum</name>
    <dbReference type="NCBI Taxonomy" id="390894"/>
    <lineage>
        <taxon>Eukaryota</taxon>
        <taxon>Fungi</taxon>
        <taxon>Dikarya</taxon>
        <taxon>Ascomycota</taxon>
        <taxon>Pezizomycotina</taxon>
        <taxon>Dothideomycetes</taxon>
        <taxon>Pleosporomycetidae</taxon>
        <taxon>Mytilinidiales</taxon>
        <taxon>Mytilinidiaceae</taxon>
        <taxon>Lophium</taxon>
    </lineage>
</organism>
<sequence length="424" mass="47295">MTTKRPYKKSISGCRTCKRRRVKCNEARPQCGQCSKHGVVCDFANTPSSATSASSRSSSTSPSFTHYQSSLLGPLSQPTAIHPLYDDTMSSRMMELRLMHHSTAVAWSMGLKQAARWKVWSEYVPMLAFQGGPSNPLLDLILANSALHLHILNPTDPSFKLVSSKKFAQGLEKMKALLSQVNEENSPAAFAASALISLHVLVYRQEKLSGIQFQPASDFFRAVHGTRSITAHSRSWIQNSDFKALLLDEPSLLNDPAAFSGWVMTEDSPFAELLFGLDDEPLGCKKVAMYKTVIRYLSWAFTSYLSGEDTHFFRRKVLGFPVIAPSQFVDLLEAHDPRTLAITAHFFGLSTFLNDIWWFQGVADREIPGLFSLMPPEWAWAMSWPLQQINKTPKTLQHQIAGDYAISAPLGVSKEPKKLIMGCF</sequence>
<dbReference type="AlphaFoldDB" id="A0A6A6QBZ2"/>
<proteinExistence type="predicted"/>
<accession>A0A6A6QBZ2</accession>
<dbReference type="InterPro" id="IPR036864">
    <property type="entry name" value="Zn2-C6_fun-type_DNA-bd_sf"/>
</dbReference>
<dbReference type="GO" id="GO:0000981">
    <property type="term" value="F:DNA-binding transcription factor activity, RNA polymerase II-specific"/>
    <property type="evidence" value="ECO:0007669"/>
    <property type="project" value="InterPro"/>
</dbReference>
<evidence type="ECO:0000313" key="3">
    <source>
        <dbReference type="EMBL" id="KAF2489915.1"/>
    </source>
</evidence>
<dbReference type="EMBL" id="MU004198">
    <property type="protein sequence ID" value="KAF2489915.1"/>
    <property type="molecule type" value="Genomic_DNA"/>
</dbReference>
<dbReference type="PROSITE" id="PS00463">
    <property type="entry name" value="ZN2_CY6_FUNGAL_1"/>
    <property type="match status" value="1"/>
</dbReference>
<evidence type="ECO:0000259" key="2">
    <source>
        <dbReference type="PROSITE" id="PS50048"/>
    </source>
</evidence>
<reference evidence="3" key="1">
    <citation type="journal article" date="2020" name="Stud. Mycol.">
        <title>101 Dothideomycetes genomes: a test case for predicting lifestyles and emergence of pathogens.</title>
        <authorList>
            <person name="Haridas S."/>
            <person name="Albert R."/>
            <person name="Binder M."/>
            <person name="Bloem J."/>
            <person name="Labutti K."/>
            <person name="Salamov A."/>
            <person name="Andreopoulos B."/>
            <person name="Baker S."/>
            <person name="Barry K."/>
            <person name="Bills G."/>
            <person name="Bluhm B."/>
            <person name="Cannon C."/>
            <person name="Castanera R."/>
            <person name="Culley D."/>
            <person name="Daum C."/>
            <person name="Ezra D."/>
            <person name="Gonzalez J."/>
            <person name="Henrissat B."/>
            <person name="Kuo A."/>
            <person name="Liang C."/>
            <person name="Lipzen A."/>
            <person name="Lutzoni F."/>
            <person name="Magnuson J."/>
            <person name="Mondo S."/>
            <person name="Nolan M."/>
            <person name="Ohm R."/>
            <person name="Pangilinan J."/>
            <person name="Park H.-J."/>
            <person name="Ramirez L."/>
            <person name="Alfaro M."/>
            <person name="Sun H."/>
            <person name="Tritt A."/>
            <person name="Yoshinaga Y."/>
            <person name="Zwiers L.-H."/>
            <person name="Turgeon B."/>
            <person name="Goodwin S."/>
            <person name="Spatafora J."/>
            <person name="Crous P."/>
            <person name="Grigoriev I."/>
        </authorList>
    </citation>
    <scope>NUCLEOTIDE SEQUENCE</scope>
    <source>
        <strain evidence="3">CBS 269.34</strain>
    </source>
</reference>
<name>A0A6A6QBZ2_9PEZI</name>
<dbReference type="PANTHER" id="PTHR47657">
    <property type="entry name" value="STEROL REGULATORY ELEMENT-BINDING PROTEIN ECM22"/>
    <property type="match status" value="1"/>
</dbReference>
<dbReference type="Gene3D" id="4.10.240.10">
    <property type="entry name" value="Zn(2)-C6 fungal-type DNA-binding domain"/>
    <property type="match status" value="1"/>
</dbReference>
<protein>
    <recommendedName>
        <fullName evidence="2">Zn(2)-C6 fungal-type domain-containing protein</fullName>
    </recommendedName>
</protein>
<dbReference type="Proteomes" id="UP000799750">
    <property type="component" value="Unassembled WGS sequence"/>
</dbReference>
<dbReference type="PROSITE" id="PS50048">
    <property type="entry name" value="ZN2_CY6_FUNGAL_2"/>
    <property type="match status" value="1"/>
</dbReference>
<dbReference type="Pfam" id="PF00172">
    <property type="entry name" value="Zn_clus"/>
    <property type="match status" value="1"/>
</dbReference>
<dbReference type="GO" id="GO:0008270">
    <property type="term" value="F:zinc ion binding"/>
    <property type="evidence" value="ECO:0007669"/>
    <property type="project" value="InterPro"/>
</dbReference>
<dbReference type="PANTHER" id="PTHR47657:SF14">
    <property type="entry name" value="ZN(2)-C6 FUNGAL-TYPE DOMAIN-CONTAINING PROTEIN"/>
    <property type="match status" value="1"/>
</dbReference>
<keyword evidence="4" id="KW-1185">Reference proteome</keyword>
<gene>
    <name evidence="3" type="ORF">BU16DRAFT_471712</name>
</gene>
<dbReference type="OrthoDB" id="416217at2759"/>
<feature type="domain" description="Zn(2)-C6 fungal-type" evidence="2">
    <location>
        <begin position="13"/>
        <end position="43"/>
    </location>
</feature>
<dbReference type="SMART" id="SM00066">
    <property type="entry name" value="GAL4"/>
    <property type="match status" value="1"/>
</dbReference>
<dbReference type="SUPFAM" id="SSF57701">
    <property type="entry name" value="Zn2/Cys6 DNA-binding domain"/>
    <property type="match status" value="1"/>
</dbReference>
<keyword evidence="1" id="KW-0539">Nucleus</keyword>